<comment type="caution">
    <text evidence="2">The sequence shown here is derived from an EMBL/GenBank/DDBJ whole genome shotgun (WGS) entry which is preliminary data.</text>
</comment>
<dbReference type="AlphaFoldDB" id="A0A4Z2G178"/>
<evidence type="ECO:0000256" key="1">
    <source>
        <dbReference type="SAM" id="MobiDB-lite"/>
    </source>
</evidence>
<proteinExistence type="predicted"/>
<feature type="region of interest" description="Disordered" evidence="1">
    <location>
        <begin position="74"/>
        <end position="98"/>
    </location>
</feature>
<accession>A0A4Z2G178</accession>
<dbReference type="Proteomes" id="UP000314294">
    <property type="component" value="Unassembled WGS sequence"/>
</dbReference>
<gene>
    <name evidence="2" type="ORF">EYF80_042478</name>
</gene>
<organism evidence="2 3">
    <name type="scientific">Liparis tanakae</name>
    <name type="common">Tanaka's snailfish</name>
    <dbReference type="NCBI Taxonomy" id="230148"/>
    <lineage>
        <taxon>Eukaryota</taxon>
        <taxon>Metazoa</taxon>
        <taxon>Chordata</taxon>
        <taxon>Craniata</taxon>
        <taxon>Vertebrata</taxon>
        <taxon>Euteleostomi</taxon>
        <taxon>Actinopterygii</taxon>
        <taxon>Neopterygii</taxon>
        <taxon>Teleostei</taxon>
        <taxon>Neoteleostei</taxon>
        <taxon>Acanthomorphata</taxon>
        <taxon>Eupercaria</taxon>
        <taxon>Perciformes</taxon>
        <taxon>Cottioidei</taxon>
        <taxon>Cottales</taxon>
        <taxon>Liparidae</taxon>
        <taxon>Liparis</taxon>
    </lineage>
</organism>
<evidence type="ECO:0000313" key="3">
    <source>
        <dbReference type="Proteomes" id="UP000314294"/>
    </source>
</evidence>
<evidence type="ECO:0000313" key="2">
    <source>
        <dbReference type="EMBL" id="TNN47298.1"/>
    </source>
</evidence>
<reference evidence="2 3" key="1">
    <citation type="submission" date="2019-03" db="EMBL/GenBank/DDBJ databases">
        <title>First draft genome of Liparis tanakae, snailfish: a comprehensive survey of snailfish specific genes.</title>
        <authorList>
            <person name="Kim W."/>
            <person name="Song I."/>
            <person name="Jeong J.-H."/>
            <person name="Kim D."/>
            <person name="Kim S."/>
            <person name="Ryu S."/>
            <person name="Song J.Y."/>
            <person name="Lee S.K."/>
        </authorList>
    </citation>
    <scope>NUCLEOTIDE SEQUENCE [LARGE SCALE GENOMIC DNA]</scope>
    <source>
        <tissue evidence="2">Muscle</tissue>
    </source>
</reference>
<protein>
    <submittedName>
        <fullName evidence="2">Uncharacterized protein</fullName>
    </submittedName>
</protein>
<name>A0A4Z2G178_9TELE</name>
<keyword evidence="3" id="KW-1185">Reference proteome</keyword>
<dbReference type="EMBL" id="SRLO01000748">
    <property type="protein sequence ID" value="TNN47298.1"/>
    <property type="molecule type" value="Genomic_DNA"/>
</dbReference>
<sequence>MSRGFNWGWGGLLSEGHRSRHQQFGYWAEMGFHGYALELHWVWSQELGGVYWKRERSTNPINQSILNRHIEMMRAENKDKTKRSPATAGRGEARGEVKEHDSSLLHVCQRLVFLSEETHQRR</sequence>